<name>A0ABC9N9X1_BACUC</name>
<evidence type="ECO:0000313" key="2">
    <source>
        <dbReference type="Proteomes" id="UP000004110"/>
    </source>
</evidence>
<dbReference type="Proteomes" id="UP000004110">
    <property type="component" value="Unassembled WGS sequence"/>
</dbReference>
<sequence length="34" mass="4089">MFVNVLFLCFYVFSPATDYKKTKNRRSVKEKQTV</sequence>
<comment type="caution">
    <text evidence="1">The sequence shown here is derived from an EMBL/GenBank/DDBJ whole genome shotgun (WGS) entry which is preliminary data.</text>
</comment>
<dbReference type="AlphaFoldDB" id="A0ABC9N9X1"/>
<protein>
    <submittedName>
        <fullName evidence="1">Uncharacterized protein</fullName>
    </submittedName>
</protein>
<evidence type="ECO:0000313" key="1">
    <source>
        <dbReference type="EMBL" id="EDO53496.1"/>
    </source>
</evidence>
<proteinExistence type="predicted"/>
<organism evidence="1 2">
    <name type="scientific">Bacteroides uniformis (strain ATCC 8492 / DSM 6597 / CCUG 4942 / CIP 103695 / JCM 5828 / KCTC 5204 / NCTC 13054 / VPI 0061)</name>
    <dbReference type="NCBI Taxonomy" id="411479"/>
    <lineage>
        <taxon>Bacteria</taxon>
        <taxon>Pseudomonadati</taxon>
        <taxon>Bacteroidota</taxon>
        <taxon>Bacteroidia</taxon>
        <taxon>Bacteroidales</taxon>
        <taxon>Bacteroidaceae</taxon>
        <taxon>Bacteroides</taxon>
    </lineage>
</organism>
<reference evidence="1" key="1">
    <citation type="submission" date="2007-06" db="EMBL/GenBank/DDBJ databases">
        <authorList>
            <person name="Fulton L."/>
            <person name="Clifton S."/>
            <person name="Fulton B."/>
            <person name="Xu J."/>
            <person name="Minx P."/>
            <person name="Pepin K.H."/>
            <person name="Johnson M."/>
            <person name="Thiruvilangam P."/>
            <person name="Bhonagiri V."/>
            <person name="Nash W.E."/>
            <person name="Mardis E.R."/>
            <person name="Wilson R.K."/>
        </authorList>
    </citation>
    <scope>NUCLEOTIDE SEQUENCE [LARGE SCALE GENOMIC DNA]</scope>
    <source>
        <strain evidence="1">ATCC 8492</strain>
    </source>
</reference>
<accession>A0ABC9N9X1</accession>
<dbReference type="EMBL" id="AAYH02000045">
    <property type="protein sequence ID" value="EDO53496.1"/>
    <property type="molecule type" value="Genomic_DNA"/>
</dbReference>
<keyword evidence="2" id="KW-1185">Reference proteome</keyword>
<gene>
    <name evidence="1" type="ORF">BACUNI_02774</name>
</gene>
<reference evidence="1" key="2">
    <citation type="submission" date="2013-11" db="EMBL/GenBank/DDBJ databases">
        <title>Draft genome sequence of Bacteroides uniformis (ATCC 8492).</title>
        <authorList>
            <person name="Sudarsanam P."/>
            <person name="Ley R."/>
            <person name="Guruge J."/>
            <person name="Turnbaugh P.J."/>
            <person name="Mahowald M."/>
            <person name="Liep D."/>
            <person name="Gordon J."/>
        </authorList>
    </citation>
    <scope>NUCLEOTIDE SEQUENCE</scope>
    <source>
        <strain evidence="1">ATCC 8492</strain>
    </source>
</reference>